<comment type="caution">
    <text evidence="2">The sequence shown here is derived from an EMBL/GenBank/DDBJ whole genome shotgun (WGS) entry which is preliminary data.</text>
</comment>
<dbReference type="GO" id="GO:0036158">
    <property type="term" value="P:outer dynein arm assembly"/>
    <property type="evidence" value="ECO:0007669"/>
    <property type="project" value="InterPro"/>
</dbReference>
<keyword evidence="3" id="KW-1185">Reference proteome</keyword>
<dbReference type="OrthoDB" id="6254167at2759"/>
<keyword evidence="1" id="KW-0175">Coiled coil</keyword>
<gene>
    <name evidence="2" type="ORF">EG68_01255</name>
</gene>
<reference evidence="2" key="1">
    <citation type="submission" date="2019-07" db="EMBL/GenBank/DDBJ databases">
        <title>Annotation for the trematode Paragonimus miyazaki's.</title>
        <authorList>
            <person name="Choi Y.-J."/>
        </authorList>
    </citation>
    <scope>NUCLEOTIDE SEQUENCE</scope>
    <source>
        <strain evidence="2">Japan</strain>
    </source>
</reference>
<feature type="coiled-coil region" evidence="1">
    <location>
        <begin position="53"/>
        <end position="87"/>
    </location>
</feature>
<accession>A0A8S9Z3T9</accession>
<dbReference type="AlphaFoldDB" id="A0A8S9Z3T9"/>
<name>A0A8S9Z3T9_9TREM</name>
<dbReference type="GO" id="GO:0097542">
    <property type="term" value="C:ciliary tip"/>
    <property type="evidence" value="ECO:0007669"/>
    <property type="project" value="TreeGrafter"/>
</dbReference>
<feature type="coiled-coil region" evidence="1">
    <location>
        <begin position="367"/>
        <end position="426"/>
    </location>
</feature>
<protein>
    <submittedName>
        <fullName evidence="2">Uncharacterized protein</fullName>
    </submittedName>
</protein>
<dbReference type="GO" id="GO:0036064">
    <property type="term" value="C:ciliary basal body"/>
    <property type="evidence" value="ECO:0007669"/>
    <property type="project" value="TreeGrafter"/>
</dbReference>
<dbReference type="EMBL" id="JTDE01000406">
    <property type="protein sequence ID" value="KAF7261364.1"/>
    <property type="molecule type" value="Genomic_DNA"/>
</dbReference>
<organism evidence="2 3">
    <name type="scientific">Paragonimus skrjabini miyazakii</name>
    <dbReference type="NCBI Taxonomy" id="59628"/>
    <lineage>
        <taxon>Eukaryota</taxon>
        <taxon>Metazoa</taxon>
        <taxon>Spiralia</taxon>
        <taxon>Lophotrochozoa</taxon>
        <taxon>Platyhelminthes</taxon>
        <taxon>Trematoda</taxon>
        <taxon>Digenea</taxon>
        <taxon>Plagiorchiida</taxon>
        <taxon>Troglotremata</taxon>
        <taxon>Troglotrematidae</taxon>
        <taxon>Paragonimus</taxon>
    </lineage>
</organism>
<evidence type="ECO:0000256" key="1">
    <source>
        <dbReference type="SAM" id="Coils"/>
    </source>
</evidence>
<dbReference type="PANTHER" id="PTHR46518:SF1">
    <property type="entry name" value="OUTER DYNEIN ARM-DOCKING COMPLEX SUBUNIT 3"/>
    <property type="match status" value="1"/>
</dbReference>
<dbReference type="GO" id="GO:0003341">
    <property type="term" value="P:cilium movement"/>
    <property type="evidence" value="ECO:0007669"/>
    <property type="project" value="InterPro"/>
</dbReference>
<evidence type="ECO:0000313" key="3">
    <source>
        <dbReference type="Proteomes" id="UP000822476"/>
    </source>
</evidence>
<sequence length="582" mass="69036">MHPLSPLRQELVPAIQTNERHDAEQTIDRPILEVMEEMRTQLRMIDGETKAFYENSYRYLREAKNEVHKLRENNRKLRKRIAEHESVTDMVLDCISTEEWNKRLSNCTHLLASHVLERFDDEVAKKMNQLNLLRYQTRLKEARNGKLTTELNMLRLQSDQIRHTQLGHGPIMQAIRSVENKIEKVTLKYNEMLHIGRTYVTIRDKLQEESFTYVTTADAMKTEIERCSRKLAELRPTYQDAELIRDKTKTELQRHEELLYAHRKRNELEISSLRRLVEVKKDKPVPQKNPMMDQELRKLDVEGIGDEVEEESTSEPQTRLSFCNKLFEDMKQVTGLSELPQIVKRFENQQETSTQLGLLRVHNDDELKRLRNQSRELKQHLSTIRTAYDERKDRQKSLEADRRKLLLKEQQKFKDLKDTVDVMEKQLTHVHLVIEHLYTKLCLVRIASKRDRAYSTVRAKELLLDLTIEDLLERCLELQQQLQSDLEDYDLLDEEEKLDEAMGESLRTRNEYQVTVERRVPINAARIEIPTKDIAFADEPEEGDQDVLTRETLKQRSRMIVEHAKRKVIRNSRSRRQANPFN</sequence>
<dbReference type="PANTHER" id="PTHR46518">
    <property type="entry name" value="COILED-COIL DOMAIN-CONTAINING PROTEIN 151"/>
    <property type="match status" value="1"/>
</dbReference>
<dbReference type="GO" id="GO:0035253">
    <property type="term" value="C:ciliary rootlet"/>
    <property type="evidence" value="ECO:0007669"/>
    <property type="project" value="TreeGrafter"/>
</dbReference>
<dbReference type="InterPro" id="IPR033192">
    <property type="entry name" value="ODAD3"/>
</dbReference>
<evidence type="ECO:0000313" key="2">
    <source>
        <dbReference type="EMBL" id="KAF7261364.1"/>
    </source>
</evidence>
<dbReference type="Proteomes" id="UP000822476">
    <property type="component" value="Unassembled WGS sequence"/>
</dbReference>
<proteinExistence type="predicted"/>